<dbReference type="Proteomes" id="UP001230188">
    <property type="component" value="Unassembled WGS sequence"/>
</dbReference>
<dbReference type="EMBL" id="JAQMWT010000379">
    <property type="protein sequence ID" value="KAJ8602433.1"/>
    <property type="molecule type" value="Genomic_DNA"/>
</dbReference>
<dbReference type="Gene3D" id="1.10.287.1490">
    <property type="match status" value="1"/>
</dbReference>
<evidence type="ECO:0000259" key="4">
    <source>
        <dbReference type="Pfam" id="PF21773"/>
    </source>
</evidence>
<organism evidence="5 6">
    <name type="scientific">Chrysophaeum taylorii</name>
    <dbReference type="NCBI Taxonomy" id="2483200"/>
    <lineage>
        <taxon>Eukaryota</taxon>
        <taxon>Sar</taxon>
        <taxon>Stramenopiles</taxon>
        <taxon>Ochrophyta</taxon>
        <taxon>Pelagophyceae</taxon>
        <taxon>Pelagomonadales</taxon>
        <taxon>Pelagomonadaceae</taxon>
        <taxon>Chrysophaeum</taxon>
    </lineage>
</organism>
<feature type="region of interest" description="Disordered" evidence="3">
    <location>
        <begin position="472"/>
        <end position="495"/>
    </location>
</feature>
<dbReference type="PANTHER" id="PTHR21694:SF18">
    <property type="entry name" value="COILED-COIL DOMAIN-CONTAINING PROTEIN 63"/>
    <property type="match status" value="1"/>
</dbReference>
<keyword evidence="6" id="KW-1185">Reference proteome</keyword>
<dbReference type="PANTHER" id="PTHR21694">
    <property type="entry name" value="COILED-COIL DOMAIN-CONTAINING PROTEIN 63"/>
    <property type="match status" value="1"/>
</dbReference>
<dbReference type="AlphaFoldDB" id="A0AAD7XLC4"/>
<gene>
    <name evidence="5" type="ORF">CTAYLR_001243</name>
</gene>
<name>A0AAD7XLC4_9STRA</name>
<reference evidence="5" key="1">
    <citation type="submission" date="2023-01" db="EMBL/GenBank/DDBJ databases">
        <title>Metagenome sequencing of chrysophaentin producing Chrysophaeum taylorii.</title>
        <authorList>
            <person name="Davison J."/>
            <person name="Bewley C."/>
        </authorList>
    </citation>
    <scope>NUCLEOTIDE SEQUENCE</scope>
    <source>
        <strain evidence="5">NIES-1699</strain>
    </source>
</reference>
<dbReference type="InterPro" id="IPR049258">
    <property type="entry name" value="ODAD1_CC"/>
</dbReference>
<proteinExistence type="predicted"/>
<feature type="domain" description="ODAD1 central coiled coil region" evidence="4">
    <location>
        <begin position="282"/>
        <end position="395"/>
    </location>
</feature>
<feature type="coiled-coil region" evidence="2">
    <location>
        <begin position="307"/>
        <end position="339"/>
    </location>
</feature>
<keyword evidence="1 2" id="KW-0175">Coiled coil</keyword>
<evidence type="ECO:0000313" key="5">
    <source>
        <dbReference type="EMBL" id="KAJ8602433.1"/>
    </source>
</evidence>
<feature type="region of interest" description="Disordered" evidence="3">
    <location>
        <begin position="502"/>
        <end position="521"/>
    </location>
</feature>
<feature type="region of interest" description="Disordered" evidence="3">
    <location>
        <begin position="432"/>
        <end position="451"/>
    </location>
</feature>
<accession>A0AAD7XLC4</accession>
<evidence type="ECO:0000256" key="3">
    <source>
        <dbReference type="SAM" id="MobiDB-lite"/>
    </source>
</evidence>
<evidence type="ECO:0000256" key="2">
    <source>
        <dbReference type="SAM" id="Coils"/>
    </source>
</evidence>
<dbReference type="Pfam" id="PF21773">
    <property type="entry name" value="ODAD1_CC"/>
    <property type="match status" value="1"/>
</dbReference>
<comment type="caution">
    <text evidence="5">The sequence shown here is derived from an EMBL/GenBank/DDBJ whole genome shotgun (WGS) entry which is preliminary data.</text>
</comment>
<evidence type="ECO:0000313" key="6">
    <source>
        <dbReference type="Proteomes" id="UP001230188"/>
    </source>
</evidence>
<feature type="coiled-coil region" evidence="2">
    <location>
        <begin position="62"/>
        <end position="145"/>
    </location>
</feature>
<evidence type="ECO:0000256" key="1">
    <source>
        <dbReference type="ARBA" id="ARBA00023054"/>
    </source>
</evidence>
<dbReference type="InterPro" id="IPR051876">
    <property type="entry name" value="ODA-DC/CCD"/>
</dbReference>
<sequence>MQLDALHKAQIVYTKRIEHERTRLHQIDKKVSRMRNTIVEFNKSVGGEFVRRERQIGAQRQSTRLESQLQTVKEKHDKLQHKIKLLAIEINNKRREKMQHQRVHQKIEHKLAKRRQVLSRLNKELQEKDEEREQTGRQCESLKGEILEEMEQFNEKVSTTHNSIVAATGHCGLTAASSMQTIQTYQSPSRRFPHSAGSVLSNSSTSAAAAKAPPSFITEQRGPNNVEVDLQHEVNKAYWVVAKTRMDLTKQIERKEELYNAFEKICSETGVHVDHSADIPNGKHPLEQLVPLLLKSEEENYLIFRTINELNQELEALELEKVQLENDLKAREAANVERLVAEEKIKAELGSRLEHSTATEKTHEDLHKTNETDLMRASDAITALFHKLGCEELPNGEALVSTGLTERNVQQFLGLIEDQIVELLQIDTHMNSTRTADDPTRPITPKFNKDGKRLPALVLPDLQHHSAMDASLSGLDDATDDGPDDGQTAPIDPSKWMQTLKAGDASLAGLTPTGRLSRSRK</sequence>
<protein>
    <recommendedName>
        <fullName evidence="4">ODAD1 central coiled coil region domain-containing protein</fullName>
    </recommendedName>
</protein>